<dbReference type="EMBL" id="VUJU01009788">
    <property type="protein sequence ID" value="KAF0717600.1"/>
    <property type="molecule type" value="Genomic_DNA"/>
</dbReference>
<name>A0A6G0W3C0_APHCR</name>
<dbReference type="Proteomes" id="UP000478052">
    <property type="component" value="Unassembled WGS sequence"/>
</dbReference>
<accession>A0A6G0W3C0</accession>
<keyword evidence="2" id="KW-1185">Reference proteome</keyword>
<evidence type="ECO:0000313" key="1">
    <source>
        <dbReference type="EMBL" id="KAF0717600.1"/>
    </source>
</evidence>
<proteinExistence type="predicted"/>
<protein>
    <submittedName>
        <fullName evidence="1">Uncharacterized protein</fullName>
    </submittedName>
</protein>
<reference evidence="1 2" key="1">
    <citation type="submission" date="2019-08" db="EMBL/GenBank/DDBJ databases">
        <title>Whole genome of Aphis craccivora.</title>
        <authorList>
            <person name="Voronova N.V."/>
            <person name="Shulinski R.S."/>
            <person name="Bandarenka Y.V."/>
            <person name="Zhorov D.G."/>
            <person name="Warner D."/>
        </authorList>
    </citation>
    <scope>NUCLEOTIDE SEQUENCE [LARGE SCALE GENOMIC DNA]</scope>
    <source>
        <strain evidence="1">180601</strain>
        <tissue evidence="1">Whole Body</tissue>
    </source>
</reference>
<organism evidence="1 2">
    <name type="scientific">Aphis craccivora</name>
    <name type="common">Cowpea aphid</name>
    <dbReference type="NCBI Taxonomy" id="307492"/>
    <lineage>
        <taxon>Eukaryota</taxon>
        <taxon>Metazoa</taxon>
        <taxon>Ecdysozoa</taxon>
        <taxon>Arthropoda</taxon>
        <taxon>Hexapoda</taxon>
        <taxon>Insecta</taxon>
        <taxon>Pterygota</taxon>
        <taxon>Neoptera</taxon>
        <taxon>Paraneoptera</taxon>
        <taxon>Hemiptera</taxon>
        <taxon>Sternorrhyncha</taxon>
        <taxon>Aphidomorpha</taxon>
        <taxon>Aphidoidea</taxon>
        <taxon>Aphididae</taxon>
        <taxon>Aphidini</taxon>
        <taxon>Aphis</taxon>
        <taxon>Aphis</taxon>
    </lineage>
</organism>
<evidence type="ECO:0000313" key="2">
    <source>
        <dbReference type="Proteomes" id="UP000478052"/>
    </source>
</evidence>
<sequence>KKLVTNSYKLSFISYKLFWRISLNLGGQPPLVSPSMRNYPLLEKYKVTNSKKLVTNGYKLKKQGYNHF</sequence>
<dbReference type="AlphaFoldDB" id="A0A6G0W3C0"/>
<gene>
    <name evidence="1" type="ORF">FWK35_00025716</name>
</gene>
<feature type="non-terminal residue" evidence="1">
    <location>
        <position position="1"/>
    </location>
</feature>
<comment type="caution">
    <text evidence="1">The sequence shown here is derived from an EMBL/GenBank/DDBJ whole genome shotgun (WGS) entry which is preliminary data.</text>
</comment>